<comment type="caution">
    <text evidence="5">The sequence shown here is derived from an EMBL/GenBank/DDBJ whole genome shotgun (WGS) entry which is preliminary data.</text>
</comment>
<accession>A0AAV5IJE1</accession>
<dbReference type="AlphaFoldDB" id="A0AAV5IJE1"/>
<dbReference type="PANTHER" id="PTHR33388">
    <property type="entry name" value="OS01G0212500 PROTEIN"/>
    <property type="match status" value="1"/>
</dbReference>
<dbReference type="Proteomes" id="UP001054252">
    <property type="component" value="Unassembled WGS sequence"/>
</dbReference>
<evidence type="ECO:0000256" key="4">
    <source>
        <dbReference type="SAM" id="MobiDB-lite"/>
    </source>
</evidence>
<keyword evidence="1" id="KW-0678">Repressor</keyword>
<dbReference type="InterPro" id="IPR040356">
    <property type="entry name" value="SPEAR"/>
</dbReference>
<proteinExistence type="predicted"/>
<keyword evidence="2" id="KW-0805">Transcription regulation</keyword>
<feature type="compositionally biased region" description="Basic residues" evidence="4">
    <location>
        <begin position="28"/>
        <end position="38"/>
    </location>
</feature>
<dbReference type="EMBL" id="BPVZ01000018">
    <property type="protein sequence ID" value="GKV02062.1"/>
    <property type="molecule type" value="Genomic_DNA"/>
</dbReference>
<evidence type="ECO:0000313" key="6">
    <source>
        <dbReference type="Proteomes" id="UP001054252"/>
    </source>
</evidence>
<keyword evidence="3" id="KW-0804">Transcription</keyword>
<name>A0AAV5IJE1_9ROSI</name>
<reference evidence="5 6" key="1">
    <citation type="journal article" date="2021" name="Commun. Biol.">
        <title>The genome of Shorea leprosula (Dipterocarpaceae) highlights the ecological relevance of drought in aseasonal tropical rainforests.</title>
        <authorList>
            <person name="Ng K.K.S."/>
            <person name="Kobayashi M.J."/>
            <person name="Fawcett J.A."/>
            <person name="Hatakeyama M."/>
            <person name="Paape T."/>
            <person name="Ng C.H."/>
            <person name="Ang C.C."/>
            <person name="Tnah L.H."/>
            <person name="Lee C.T."/>
            <person name="Nishiyama T."/>
            <person name="Sese J."/>
            <person name="O'Brien M.J."/>
            <person name="Copetti D."/>
            <person name="Mohd Noor M.I."/>
            <person name="Ong R.C."/>
            <person name="Putra M."/>
            <person name="Sireger I.Z."/>
            <person name="Indrioko S."/>
            <person name="Kosugi Y."/>
            <person name="Izuno A."/>
            <person name="Isagi Y."/>
            <person name="Lee S.L."/>
            <person name="Shimizu K.K."/>
        </authorList>
    </citation>
    <scope>NUCLEOTIDE SEQUENCE [LARGE SCALE GENOMIC DNA]</scope>
    <source>
        <strain evidence="5">214</strain>
    </source>
</reference>
<dbReference type="GO" id="GO:0003700">
    <property type="term" value="F:DNA-binding transcription factor activity"/>
    <property type="evidence" value="ECO:0007669"/>
    <property type="project" value="InterPro"/>
</dbReference>
<keyword evidence="6" id="KW-1185">Reference proteome</keyword>
<organism evidence="5 6">
    <name type="scientific">Rubroshorea leprosula</name>
    <dbReference type="NCBI Taxonomy" id="152421"/>
    <lineage>
        <taxon>Eukaryota</taxon>
        <taxon>Viridiplantae</taxon>
        <taxon>Streptophyta</taxon>
        <taxon>Embryophyta</taxon>
        <taxon>Tracheophyta</taxon>
        <taxon>Spermatophyta</taxon>
        <taxon>Magnoliopsida</taxon>
        <taxon>eudicotyledons</taxon>
        <taxon>Gunneridae</taxon>
        <taxon>Pentapetalae</taxon>
        <taxon>rosids</taxon>
        <taxon>malvids</taxon>
        <taxon>Malvales</taxon>
        <taxon>Dipterocarpaceae</taxon>
        <taxon>Rubroshorea</taxon>
    </lineage>
</organism>
<sequence length="426" mass="46583">MSQEERSQKCSTSAGSVGGGGIGNFGRSFKRQKPKKVPQRGLGVAQLEKIRLEEQQKKDGVVAAAAAILPSPSPTTISPSQKSSYLSMPIPAFHHPPNQSSSTPSIPFPGSHAPVNSIFRPDPSAEDIDIPLPYSPLGWPPGAVPGHGNVNVQKFWSVREYDLEKENSGVDPGLAFKANFRLPYESEPIWPPPNLMHRAQQYKQHSSAVVNASSTSTPSLLNIQMEPPSNQNFYGNCTIFWSREEKTAGKNRPYSFPLDNPVAPSVHYNYAPITHPINRSDEQASSGNGQTMNFGSINPIFREEPPRSTSNLELNSKKSFKENEVFNGDFLTLAPPSSTSMSPSLKSKHPPPNLPFYNFEFPDFESLPYQQGCMEDSSIRQGLAGGLNPQRPYYSFFPSSMVQIGQASTFNGGGEVGESVDLNLKL</sequence>
<evidence type="ECO:0000256" key="3">
    <source>
        <dbReference type="ARBA" id="ARBA00023163"/>
    </source>
</evidence>
<protein>
    <submittedName>
        <fullName evidence="5">Uncharacterized protein</fullName>
    </submittedName>
</protein>
<gene>
    <name evidence="5" type="ORF">SLEP1_g14545</name>
</gene>
<feature type="region of interest" description="Disordered" evidence="4">
    <location>
        <begin position="1"/>
        <end position="42"/>
    </location>
</feature>
<dbReference type="PANTHER" id="PTHR33388:SF1">
    <property type="entry name" value="PROTEIN SPEAR2"/>
    <property type="match status" value="1"/>
</dbReference>
<evidence type="ECO:0000256" key="2">
    <source>
        <dbReference type="ARBA" id="ARBA00023015"/>
    </source>
</evidence>
<evidence type="ECO:0000256" key="1">
    <source>
        <dbReference type="ARBA" id="ARBA00022491"/>
    </source>
</evidence>
<evidence type="ECO:0000313" key="5">
    <source>
        <dbReference type="EMBL" id="GKV02062.1"/>
    </source>
</evidence>